<gene>
    <name evidence="12" type="ORF">SELMODRAFT_416778</name>
</gene>
<dbReference type="HOGENOM" id="CLU_001805_0_2_1"/>
<reference evidence="12 13" key="1">
    <citation type="journal article" date="2011" name="Science">
        <title>The Selaginella genome identifies genetic changes associated with the evolution of vascular plants.</title>
        <authorList>
            <person name="Banks J.A."/>
            <person name="Nishiyama T."/>
            <person name="Hasebe M."/>
            <person name="Bowman J.L."/>
            <person name="Gribskov M."/>
            <person name="dePamphilis C."/>
            <person name="Albert V.A."/>
            <person name="Aono N."/>
            <person name="Aoyama T."/>
            <person name="Ambrose B.A."/>
            <person name="Ashton N.W."/>
            <person name="Axtell M.J."/>
            <person name="Barker E."/>
            <person name="Barker M.S."/>
            <person name="Bennetzen J.L."/>
            <person name="Bonawitz N.D."/>
            <person name="Chapple C."/>
            <person name="Cheng C."/>
            <person name="Correa L.G."/>
            <person name="Dacre M."/>
            <person name="DeBarry J."/>
            <person name="Dreyer I."/>
            <person name="Elias M."/>
            <person name="Engstrom E.M."/>
            <person name="Estelle M."/>
            <person name="Feng L."/>
            <person name="Finet C."/>
            <person name="Floyd S.K."/>
            <person name="Frommer W.B."/>
            <person name="Fujita T."/>
            <person name="Gramzow L."/>
            <person name="Gutensohn M."/>
            <person name="Harholt J."/>
            <person name="Hattori M."/>
            <person name="Heyl A."/>
            <person name="Hirai T."/>
            <person name="Hiwatashi Y."/>
            <person name="Ishikawa M."/>
            <person name="Iwata M."/>
            <person name="Karol K.G."/>
            <person name="Koehler B."/>
            <person name="Kolukisaoglu U."/>
            <person name="Kubo M."/>
            <person name="Kurata T."/>
            <person name="Lalonde S."/>
            <person name="Li K."/>
            <person name="Li Y."/>
            <person name="Litt A."/>
            <person name="Lyons E."/>
            <person name="Manning G."/>
            <person name="Maruyama T."/>
            <person name="Michael T.P."/>
            <person name="Mikami K."/>
            <person name="Miyazaki S."/>
            <person name="Morinaga S."/>
            <person name="Murata T."/>
            <person name="Mueller-Roeber B."/>
            <person name="Nelson D.R."/>
            <person name="Obara M."/>
            <person name="Oguri Y."/>
            <person name="Olmstead R.G."/>
            <person name="Onodera N."/>
            <person name="Petersen B.L."/>
            <person name="Pils B."/>
            <person name="Prigge M."/>
            <person name="Rensing S.A."/>
            <person name="Riano-Pachon D.M."/>
            <person name="Roberts A.W."/>
            <person name="Sato Y."/>
            <person name="Scheller H.V."/>
            <person name="Schulz B."/>
            <person name="Schulz C."/>
            <person name="Shakirov E.V."/>
            <person name="Shibagaki N."/>
            <person name="Shinohara N."/>
            <person name="Shippen D.E."/>
            <person name="Soerensen I."/>
            <person name="Sotooka R."/>
            <person name="Sugimoto N."/>
            <person name="Sugita M."/>
            <person name="Sumikawa N."/>
            <person name="Tanurdzic M."/>
            <person name="Theissen G."/>
            <person name="Ulvskov P."/>
            <person name="Wakazuki S."/>
            <person name="Weng J.K."/>
            <person name="Willats W.W."/>
            <person name="Wipf D."/>
            <person name="Wolf P.G."/>
            <person name="Yang L."/>
            <person name="Zimmer A.D."/>
            <person name="Zhu Q."/>
            <person name="Mitros T."/>
            <person name="Hellsten U."/>
            <person name="Loque D."/>
            <person name="Otillar R."/>
            <person name="Salamov A."/>
            <person name="Schmutz J."/>
            <person name="Shapiro H."/>
            <person name="Lindquist E."/>
            <person name="Lucas S."/>
            <person name="Rokhsar D."/>
            <person name="Grigoriev I.V."/>
        </authorList>
    </citation>
    <scope>NUCLEOTIDE SEQUENCE [LARGE SCALE GENOMIC DNA]</scope>
</reference>
<evidence type="ECO:0000313" key="13">
    <source>
        <dbReference type="Proteomes" id="UP000001514"/>
    </source>
</evidence>
<sequence length="724" mass="81395">MMRWGAARRNSSRLWSQSRRYIAGHGSKQRQDPCSSSVAELECVVSPDDGRDAHELLRKNPVGLYGYEALKTAKGFRAFAETAIAKSEDLIARVKELPPSMETIKCMDDISNTVCMVVDAAELCRNTHPDKEYVDEANAASLKLYKYLHYLNTHKSLYDAVVHVESSDALTTEEAKRAAKTLRIDFERGGIHLPPEKMERVNELNLEITRLGREFTENMQLSQGHVDVFPASKVPESLHHLMQPIRSHSKSWKSKSEDTGLRISTDAGVVSSVLKWVPDAEIRKEVYICSHSTAKNNLLVLDKLIESRHELAQLIGFNSYAEFATAPTMAGSSEVVQSFLHDLLSQTQSKANEELKMLESFARSSSIEPWDEAYYTGMYKARAQNLDSKVISSYFPLERCMNGLKVIVKSLFDASFEQVPVAPGEVWHSDVQKWELRHSTEGCLGHMFLDLYSRKEKYPNCAHFTLKGGRRTSETEYQLPVVALVCNFSKPLSSMSALLHHWEVENLFHEFGHALHSLLSRTEYQHFSGTRTVIDFAETPSNVFECFAWDYQVLKTFAQNSSGETIPEKMVVSMNQAKKMLGVTELLRQVLYAMVDQKFFGPQPLPAGGTTGVLVEMQELSKNWKHIEGTHWQSKFGHMITYGAGYYSYLYARCIAASIWQKVCAENPLSLETGQTLRRGILQHGGAKEPADILRDCLGQDSLITAPSGGVRPCVKQLLSDLGV</sequence>
<dbReference type="FunFam" id="3.40.390.10:FF:000019">
    <property type="entry name" value="Mitochondrial intermediate peptidase, mitochondrial"/>
    <property type="match status" value="1"/>
</dbReference>
<evidence type="ECO:0000256" key="3">
    <source>
        <dbReference type="ARBA" id="ARBA00022670"/>
    </source>
</evidence>
<dbReference type="PANTHER" id="PTHR11804">
    <property type="entry name" value="PROTEASE M3 THIMET OLIGOPEPTIDASE-RELATED"/>
    <property type="match status" value="1"/>
</dbReference>
<dbReference type="Pfam" id="PF01432">
    <property type="entry name" value="Peptidase_M3"/>
    <property type="match status" value="1"/>
</dbReference>
<dbReference type="GO" id="GO:0005739">
    <property type="term" value="C:mitochondrion"/>
    <property type="evidence" value="ECO:0007669"/>
    <property type="project" value="UniProtKB-SubCell"/>
</dbReference>
<evidence type="ECO:0000256" key="10">
    <source>
        <dbReference type="RuleBase" id="RU003435"/>
    </source>
</evidence>
<dbReference type="EMBL" id="GL377597">
    <property type="protein sequence ID" value="EFJ22037.1"/>
    <property type="molecule type" value="Genomic_DNA"/>
</dbReference>
<dbReference type="eggNOG" id="KOG2090">
    <property type="taxonomic scope" value="Eukaryota"/>
</dbReference>
<evidence type="ECO:0000256" key="1">
    <source>
        <dbReference type="ARBA" id="ARBA00004173"/>
    </source>
</evidence>
<evidence type="ECO:0000256" key="7">
    <source>
        <dbReference type="ARBA" id="ARBA00022946"/>
    </source>
</evidence>
<dbReference type="PANTHER" id="PTHR11804:SF79">
    <property type="entry name" value="MITOCHONDRIAL INTERMEDIATE PEPTIDASE"/>
    <property type="match status" value="1"/>
</dbReference>
<keyword evidence="3 10" id="KW-0645">Protease</keyword>
<dbReference type="FunCoup" id="D8S0D9">
    <property type="interactions" value="3348"/>
</dbReference>
<evidence type="ECO:0000256" key="9">
    <source>
        <dbReference type="ARBA" id="ARBA00023128"/>
    </source>
</evidence>
<dbReference type="InterPro" id="IPR024079">
    <property type="entry name" value="MetalloPept_cat_dom_sf"/>
</dbReference>
<keyword evidence="13" id="KW-1185">Reference proteome</keyword>
<dbReference type="AlphaFoldDB" id="D8S0D9"/>
<dbReference type="InParanoid" id="D8S0D9"/>
<evidence type="ECO:0000259" key="11">
    <source>
        <dbReference type="Pfam" id="PF01432"/>
    </source>
</evidence>
<accession>D8S0D9</accession>
<comment type="subcellular location">
    <subcellularLocation>
        <location evidence="1">Mitochondrion</location>
    </subcellularLocation>
</comment>
<comment type="similarity">
    <text evidence="2 10">Belongs to the peptidase M3 family.</text>
</comment>
<dbReference type="InterPro" id="IPR001567">
    <property type="entry name" value="Pept_M3A_M3B_dom"/>
</dbReference>
<keyword evidence="7" id="KW-0809">Transit peptide</keyword>
<dbReference type="InterPro" id="IPR024077">
    <property type="entry name" value="Neurolysin/TOP_dom2"/>
</dbReference>
<dbReference type="OMA" id="ALMFEYM"/>
<dbReference type="GO" id="GO:0046872">
    <property type="term" value="F:metal ion binding"/>
    <property type="evidence" value="ECO:0007669"/>
    <property type="project" value="UniProtKB-UniRule"/>
</dbReference>
<feature type="domain" description="Peptidase M3A/M3B catalytic" evidence="11">
    <location>
        <begin position="274"/>
        <end position="702"/>
    </location>
</feature>
<dbReference type="OrthoDB" id="17530at2759"/>
<keyword evidence="9" id="KW-0496">Mitochondrion</keyword>
<evidence type="ECO:0000256" key="8">
    <source>
        <dbReference type="ARBA" id="ARBA00023049"/>
    </source>
</evidence>
<organism evidence="13">
    <name type="scientific">Selaginella moellendorffii</name>
    <name type="common">Spikemoss</name>
    <dbReference type="NCBI Taxonomy" id="88036"/>
    <lineage>
        <taxon>Eukaryota</taxon>
        <taxon>Viridiplantae</taxon>
        <taxon>Streptophyta</taxon>
        <taxon>Embryophyta</taxon>
        <taxon>Tracheophyta</taxon>
        <taxon>Lycopodiopsida</taxon>
        <taxon>Selaginellales</taxon>
        <taxon>Selaginellaceae</taxon>
        <taxon>Selaginella</taxon>
    </lineage>
</organism>
<name>D8S0D9_SELML</name>
<dbReference type="InterPro" id="IPR033851">
    <property type="entry name" value="M3A_MIP"/>
</dbReference>
<evidence type="ECO:0000256" key="4">
    <source>
        <dbReference type="ARBA" id="ARBA00022723"/>
    </source>
</evidence>
<dbReference type="Gene3D" id="3.40.390.10">
    <property type="entry name" value="Collagenase (Catalytic Domain)"/>
    <property type="match status" value="1"/>
</dbReference>
<keyword evidence="5 10" id="KW-0378">Hydrolase</keyword>
<comment type="cofactor">
    <cofactor evidence="10">
        <name>Zn(2+)</name>
        <dbReference type="ChEBI" id="CHEBI:29105"/>
    </cofactor>
    <text evidence="10">Binds 1 zinc ion.</text>
</comment>
<evidence type="ECO:0000313" key="12">
    <source>
        <dbReference type="EMBL" id="EFJ22037.1"/>
    </source>
</evidence>
<evidence type="ECO:0000256" key="6">
    <source>
        <dbReference type="ARBA" id="ARBA00022833"/>
    </source>
</evidence>
<proteinExistence type="inferred from homology"/>
<evidence type="ECO:0000256" key="5">
    <source>
        <dbReference type="ARBA" id="ARBA00022801"/>
    </source>
</evidence>
<dbReference type="InterPro" id="IPR045090">
    <property type="entry name" value="Pept_M3A_M3B"/>
</dbReference>
<dbReference type="SUPFAM" id="SSF55486">
    <property type="entry name" value="Metalloproteases ('zincins'), catalytic domain"/>
    <property type="match status" value="1"/>
</dbReference>
<dbReference type="GO" id="GO:0006518">
    <property type="term" value="P:peptide metabolic process"/>
    <property type="evidence" value="ECO:0000318"/>
    <property type="project" value="GO_Central"/>
</dbReference>
<protein>
    <recommendedName>
        <fullName evidence="11">Peptidase M3A/M3B catalytic domain-containing protein</fullName>
    </recommendedName>
</protein>
<dbReference type="KEGG" id="smo:SELMODRAFT_416778"/>
<evidence type="ECO:0000256" key="2">
    <source>
        <dbReference type="ARBA" id="ARBA00006040"/>
    </source>
</evidence>
<dbReference type="GO" id="GO:0006508">
    <property type="term" value="P:proteolysis"/>
    <property type="evidence" value="ECO:0000318"/>
    <property type="project" value="GO_Central"/>
</dbReference>
<keyword evidence="8 10" id="KW-0482">Metalloprotease</keyword>
<dbReference type="Proteomes" id="UP000001514">
    <property type="component" value="Unassembled WGS sequence"/>
</dbReference>
<dbReference type="CDD" id="cd06457">
    <property type="entry name" value="M3A_MIP"/>
    <property type="match status" value="1"/>
</dbReference>
<dbReference type="GO" id="GO:0004222">
    <property type="term" value="F:metalloendopeptidase activity"/>
    <property type="evidence" value="ECO:0000318"/>
    <property type="project" value="GO_Central"/>
</dbReference>
<dbReference type="Gene3D" id="1.10.1370.10">
    <property type="entry name" value="Neurolysin, domain 3"/>
    <property type="match status" value="1"/>
</dbReference>
<dbReference type="Gramene" id="EFJ22037">
    <property type="protein sequence ID" value="EFJ22037"/>
    <property type="gene ID" value="SELMODRAFT_416778"/>
</dbReference>
<dbReference type="STRING" id="88036.D8S0D9"/>
<keyword evidence="4 10" id="KW-0479">Metal-binding</keyword>
<keyword evidence="6 10" id="KW-0862">Zinc</keyword>